<keyword evidence="2" id="KW-1185">Reference proteome</keyword>
<reference evidence="1 2" key="1">
    <citation type="journal article" date="2022" name="Genome Biol. Evol.">
        <title>The Spruce Budworm Genome: Reconstructing the Evolutionary History of Antifreeze Proteins.</title>
        <authorList>
            <person name="Beliveau C."/>
            <person name="Gagne P."/>
            <person name="Picq S."/>
            <person name="Vernygora O."/>
            <person name="Keeling C.I."/>
            <person name="Pinkney K."/>
            <person name="Doucet D."/>
            <person name="Wen F."/>
            <person name="Johnston J.S."/>
            <person name="Maaroufi H."/>
            <person name="Boyle B."/>
            <person name="Laroche J."/>
            <person name="Dewar K."/>
            <person name="Juretic N."/>
            <person name="Blackburn G."/>
            <person name="Nisole A."/>
            <person name="Brunet B."/>
            <person name="Brandao M."/>
            <person name="Lumley L."/>
            <person name="Duan J."/>
            <person name="Quan G."/>
            <person name="Lucarotti C.J."/>
            <person name="Roe A.D."/>
            <person name="Sperling F.A.H."/>
            <person name="Levesque R.C."/>
            <person name="Cusson M."/>
        </authorList>
    </citation>
    <scope>NUCLEOTIDE SEQUENCE [LARGE SCALE GENOMIC DNA]</scope>
    <source>
        <strain evidence="1">Glfc:IPQL:Cfum</strain>
    </source>
</reference>
<protein>
    <submittedName>
        <fullName evidence="1">Uncharacterized protein</fullName>
    </submittedName>
</protein>
<evidence type="ECO:0000313" key="2">
    <source>
        <dbReference type="Proteomes" id="UP001064048"/>
    </source>
</evidence>
<proteinExistence type="predicted"/>
<name>A0ACC0KU03_CHOFU</name>
<organism evidence="1 2">
    <name type="scientific">Choristoneura fumiferana</name>
    <name type="common">Spruce budworm moth</name>
    <name type="synonym">Archips fumiferana</name>
    <dbReference type="NCBI Taxonomy" id="7141"/>
    <lineage>
        <taxon>Eukaryota</taxon>
        <taxon>Metazoa</taxon>
        <taxon>Ecdysozoa</taxon>
        <taxon>Arthropoda</taxon>
        <taxon>Hexapoda</taxon>
        <taxon>Insecta</taxon>
        <taxon>Pterygota</taxon>
        <taxon>Neoptera</taxon>
        <taxon>Endopterygota</taxon>
        <taxon>Lepidoptera</taxon>
        <taxon>Glossata</taxon>
        <taxon>Ditrysia</taxon>
        <taxon>Tortricoidea</taxon>
        <taxon>Tortricidae</taxon>
        <taxon>Tortricinae</taxon>
        <taxon>Choristoneura</taxon>
    </lineage>
</organism>
<accession>A0ACC0KU03</accession>
<evidence type="ECO:0000313" key="1">
    <source>
        <dbReference type="EMBL" id="KAI8439763.1"/>
    </source>
</evidence>
<sequence>MSVVLVAHTERRSLCDFSTNAARSKLPKKRRRVLPVEQPRRKRDVTASNRRVNAVKHPVVLKDIPPGGNKFGVNGMNMIGLALQGPPNILTRPSTASMQPLQARAPIGKQPTILIIQPPPTPDKRQNRPTIVFL</sequence>
<comment type="caution">
    <text evidence="1">The sequence shown here is derived from an EMBL/GenBank/DDBJ whole genome shotgun (WGS) entry which is preliminary data.</text>
</comment>
<dbReference type="EMBL" id="CM046123">
    <property type="protein sequence ID" value="KAI8439763.1"/>
    <property type="molecule type" value="Genomic_DNA"/>
</dbReference>
<dbReference type="Proteomes" id="UP001064048">
    <property type="component" value="Chromosome 23"/>
</dbReference>
<gene>
    <name evidence="1" type="ORF">MSG28_013450</name>
</gene>